<reference evidence="3" key="1">
    <citation type="journal article" date="2019" name="Int. J. Syst. Evol. Microbiol.">
        <title>The Global Catalogue of Microorganisms (GCM) 10K type strain sequencing project: providing services to taxonomists for standard genome sequencing and annotation.</title>
        <authorList>
            <consortium name="The Broad Institute Genomics Platform"/>
            <consortium name="The Broad Institute Genome Sequencing Center for Infectious Disease"/>
            <person name="Wu L."/>
            <person name="Ma J."/>
        </authorList>
    </citation>
    <scope>NUCLEOTIDE SEQUENCE [LARGE SCALE GENOMIC DNA]</scope>
    <source>
        <strain evidence="3">NBRC 112502</strain>
    </source>
</reference>
<organism evidence="2 3">
    <name type="scientific">Acidocella aquatica</name>
    <dbReference type="NCBI Taxonomy" id="1922313"/>
    <lineage>
        <taxon>Bacteria</taxon>
        <taxon>Pseudomonadati</taxon>
        <taxon>Pseudomonadota</taxon>
        <taxon>Alphaproteobacteria</taxon>
        <taxon>Acetobacterales</taxon>
        <taxon>Acidocellaceae</taxon>
        <taxon>Acidocella</taxon>
    </lineage>
</organism>
<dbReference type="InterPro" id="IPR019253">
    <property type="entry name" value="DUF2244_TM"/>
</dbReference>
<evidence type="ECO:0000256" key="1">
    <source>
        <dbReference type="SAM" id="Phobius"/>
    </source>
</evidence>
<name>A0ABQ6A1C4_9PROT</name>
<proteinExistence type="predicted"/>
<comment type="caution">
    <text evidence="2">The sequence shown here is derived from an EMBL/GenBank/DDBJ whole genome shotgun (WGS) entry which is preliminary data.</text>
</comment>
<keyword evidence="3" id="KW-1185">Reference proteome</keyword>
<dbReference type="InterPro" id="IPR016990">
    <property type="entry name" value="UCP032162_TM"/>
</dbReference>
<dbReference type="Proteomes" id="UP001156641">
    <property type="component" value="Unassembled WGS sequence"/>
</dbReference>
<gene>
    <name evidence="2" type="ORF">GCM10010909_02840</name>
</gene>
<dbReference type="PIRSF" id="PIRSF032162">
    <property type="entry name" value="UCP032162_imp"/>
    <property type="match status" value="1"/>
</dbReference>
<dbReference type="EMBL" id="BSOS01000005">
    <property type="protein sequence ID" value="GLR65606.1"/>
    <property type="molecule type" value="Genomic_DNA"/>
</dbReference>
<keyword evidence="1" id="KW-0472">Membrane</keyword>
<accession>A0ABQ6A1C4</accession>
<feature type="transmembrane region" description="Helical" evidence="1">
    <location>
        <begin position="51"/>
        <end position="73"/>
    </location>
</feature>
<protein>
    <submittedName>
        <fullName evidence="2">Membrane protein</fullName>
    </submittedName>
</protein>
<evidence type="ECO:0000313" key="3">
    <source>
        <dbReference type="Proteomes" id="UP001156641"/>
    </source>
</evidence>
<sequence>MDAETASAGSKNLIFEAVIKPHRSLSYRAMFMVMGGMIAVSLFMTSEMAHLGAWPVIGFNIAGMFLAVSLFWLNMRAARASETISLRDDQLAVTRMDVHGRSTSFSVPPDWLNVVLEERPGTVPKLLFSSRGKSFEVARALGEAQKRELAEALSRAMHRWRNPLFDNPQLR</sequence>
<dbReference type="Pfam" id="PF10003">
    <property type="entry name" value="DUF2244"/>
    <property type="match status" value="1"/>
</dbReference>
<keyword evidence="1" id="KW-1133">Transmembrane helix</keyword>
<dbReference type="RefSeq" id="WP_284256107.1">
    <property type="nucleotide sequence ID" value="NZ_BSOS01000005.1"/>
</dbReference>
<feature type="transmembrane region" description="Helical" evidence="1">
    <location>
        <begin position="25"/>
        <end position="45"/>
    </location>
</feature>
<evidence type="ECO:0000313" key="2">
    <source>
        <dbReference type="EMBL" id="GLR65606.1"/>
    </source>
</evidence>
<keyword evidence="1" id="KW-0812">Transmembrane</keyword>